<feature type="region of interest" description="Disordered" evidence="1">
    <location>
        <begin position="162"/>
        <end position="218"/>
    </location>
</feature>
<dbReference type="OrthoDB" id="3037991at2759"/>
<dbReference type="Proteomes" id="UP000623467">
    <property type="component" value="Unassembled WGS sequence"/>
</dbReference>
<evidence type="ECO:0000256" key="1">
    <source>
        <dbReference type="SAM" id="MobiDB-lite"/>
    </source>
</evidence>
<evidence type="ECO:0000313" key="3">
    <source>
        <dbReference type="Proteomes" id="UP000623467"/>
    </source>
</evidence>
<name>A0A8H6Y2N8_9AGAR</name>
<dbReference type="EMBL" id="JACAZH010000013">
    <property type="protein sequence ID" value="KAF7351299.1"/>
    <property type="molecule type" value="Genomic_DNA"/>
</dbReference>
<sequence>MDEPQWCLDECPTCSTVVHGRSIYCSPECEPQVEPEPEPEHDDVLWSQYNSIRVSAWAFDCYKSSLAPASSPGIFPSPTQRKFHIRKKHPTSWVTSETSSHSSYISPSISAPTAVESLITNSTSPPQLSPVSRWSPQSWSYSSPGPITPPFLMKTNVYLSSDPQAHQPGSTKLIVEKPEPPALPAAEKAQRGRPSHFMPKQRRREHMTTPHPLLPPSA</sequence>
<organism evidence="2 3">
    <name type="scientific">Mycena sanguinolenta</name>
    <dbReference type="NCBI Taxonomy" id="230812"/>
    <lineage>
        <taxon>Eukaryota</taxon>
        <taxon>Fungi</taxon>
        <taxon>Dikarya</taxon>
        <taxon>Basidiomycota</taxon>
        <taxon>Agaricomycotina</taxon>
        <taxon>Agaricomycetes</taxon>
        <taxon>Agaricomycetidae</taxon>
        <taxon>Agaricales</taxon>
        <taxon>Marasmiineae</taxon>
        <taxon>Mycenaceae</taxon>
        <taxon>Mycena</taxon>
    </lineage>
</organism>
<evidence type="ECO:0000313" key="2">
    <source>
        <dbReference type="EMBL" id="KAF7351299.1"/>
    </source>
</evidence>
<protein>
    <submittedName>
        <fullName evidence="2">Uncharacterized protein</fullName>
    </submittedName>
</protein>
<proteinExistence type="predicted"/>
<feature type="compositionally biased region" description="Basic residues" evidence="1">
    <location>
        <begin position="191"/>
        <end position="205"/>
    </location>
</feature>
<dbReference type="AlphaFoldDB" id="A0A8H6Y2N8"/>
<comment type="caution">
    <text evidence="2">The sequence shown here is derived from an EMBL/GenBank/DDBJ whole genome shotgun (WGS) entry which is preliminary data.</text>
</comment>
<accession>A0A8H6Y2N8</accession>
<keyword evidence="3" id="KW-1185">Reference proteome</keyword>
<gene>
    <name evidence="2" type="ORF">MSAN_01561400</name>
</gene>
<reference evidence="2" key="1">
    <citation type="submission" date="2020-05" db="EMBL/GenBank/DDBJ databases">
        <title>Mycena genomes resolve the evolution of fungal bioluminescence.</title>
        <authorList>
            <person name="Tsai I.J."/>
        </authorList>
    </citation>
    <scope>NUCLEOTIDE SEQUENCE</scope>
    <source>
        <strain evidence="2">160909Yilan</strain>
    </source>
</reference>